<dbReference type="EnsemblMetazoa" id="HelroT72440">
    <property type="protein sequence ID" value="HelroP72440"/>
    <property type="gene ID" value="HelroG72440"/>
</dbReference>
<dbReference type="PANTHER" id="PTHR13457">
    <property type="entry name" value="BAP28"/>
    <property type="match status" value="1"/>
</dbReference>
<name>T1G101_HELRO</name>
<comment type="similarity">
    <text evidence="1">Belongs to the HEATR1/UTP10 family.</text>
</comment>
<dbReference type="Proteomes" id="UP000015101">
    <property type="component" value="Unassembled WGS sequence"/>
</dbReference>
<dbReference type="EMBL" id="KB095858">
    <property type="protein sequence ID" value="ESO10876.1"/>
    <property type="molecule type" value="Genomic_DNA"/>
</dbReference>
<dbReference type="EMBL" id="AMQM01002767">
    <property type="status" value="NOT_ANNOTATED_CDS"/>
    <property type="molecule type" value="Genomic_DNA"/>
</dbReference>
<dbReference type="InterPro" id="IPR040191">
    <property type="entry name" value="UTP10"/>
</dbReference>
<dbReference type="KEGG" id="hro:HELRODRAFT_72440"/>
<reference evidence="4" key="1">
    <citation type="submission" date="2012-12" db="EMBL/GenBank/DDBJ databases">
        <authorList>
            <person name="Hellsten U."/>
            <person name="Grimwood J."/>
            <person name="Chapman J.A."/>
            <person name="Shapiro H."/>
            <person name="Aerts A."/>
            <person name="Otillar R.P."/>
            <person name="Terry A.Y."/>
            <person name="Boore J.L."/>
            <person name="Simakov O."/>
            <person name="Marletaz F."/>
            <person name="Cho S.-J."/>
            <person name="Edsinger-Gonzales E."/>
            <person name="Havlak P."/>
            <person name="Kuo D.-H."/>
            <person name="Larsson T."/>
            <person name="Lv J."/>
            <person name="Arendt D."/>
            <person name="Savage R."/>
            <person name="Osoegawa K."/>
            <person name="de Jong P."/>
            <person name="Lindberg D.R."/>
            <person name="Seaver E.C."/>
            <person name="Weisblat D.A."/>
            <person name="Putnam N.H."/>
            <person name="Grigoriev I.V."/>
            <person name="Rokhsar D.S."/>
        </authorList>
    </citation>
    <scope>NUCLEOTIDE SEQUENCE</scope>
</reference>
<dbReference type="GO" id="GO:0006364">
    <property type="term" value="P:rRNA processing"/>
    <property type="evidence" value="ECO:0007669"/>
    <property type="project" value="UniProtKB-UniRule"/>
</dbReference>
<protein>
    <recommendedName>
        <fullName evidence="1">HEAT repeat-containing protein 1</fullName>
    </recommendedName>
</protein>
<dbReference type="GeneID" id="20214749"/>
<dbReference type="RefSeq" id="XP_009011145.1">
    <property type="nucleotide sequence ID" value="XM_009012897.1"/>
</dbReference>
<keyword evidence="4" id="KW-1185">Reference proteome</keyword>
<proteinExistence type="inferred from homology"/>
<dbReference type="STRING" id="6412.T1G101"/>
<dbReference type="AlphaFoldDB" id="T1G101"/>
<sequence length="114" mass="13069">MSLKEQLQKLAVPQSRHHLESQKSSLLFDSNEVASLDSEVVLELAISGLNALVALNKSFTKYEPLLFNKSFDRMIQGKKVNKDLDNVIKQYLIELSPYFLTKPALKTLEWLVYK</sequence>
<evidence type="ECO:0000313" key="3">
    <source>
        <dbReference type="EnsemblMetazoa" id="HelroP72440"/>
    </source>
</evidence>
<accession>T1G101</accession>
<evidence type="ECO:0000313" key="2">
    <source>
        <dbReference type="EMBL" id="ESO10876.1"/>
    </source>
</evidence>
<evidence type="ECO:0000313" key="4">
    <source>
        <dbReference type="Proteomes" id="UP000015101"/>
    </source>
</evidence>
<dbReference type="OrthoDB" id="6284218at2759"/>
<organism evidence="3 4">
    <name type="scientific">Helobdella robusta</name>
    <name type="common">Californian leech</name>
    <dbReference type="NCBI Taxonomy" id="6412"/>
    <lineage>
        <taxon>Eukaryota</taxon>
        <taxon>Metazoa</taxon>
        <taxon>Spiralia</taxon>
        <taxon>Lophotrochozoa</taxon>
        <taxon>Annelida</taxon>
        <taxon>Clitellata</taxon>
        <taxon>Hirudinea</taxon>
        <taxon>Rhynchobdellida</taxon>
        <taxon>Glossiphoniidae</taxon>
        <taxon>Helobdella</taxon>
    </lineage>
</organism>
<reference evidence="3" key="3">
    <citation type="submission" date="2015-06" db="UniProtKB">
        <authorList>
            <consortium name="EnsemblMetazoa"/>
        </authorList>
    </citation>
    <scope>IDENTIFICATION</scope>
</reference>
<keyword evidence="1" id="KW-0690">Ribosome biogenesis</keyword>
<dbReference type="HOGENOM" id="CLU_138322_0_0_1"/>
<reference evidence="2 4" key="2">
    <citation type="journal article" date="2013" name="Nature">
        <title>Insights into bilaterian evolution from three spiralian genomes.</title>
        <authorList>
            <person name="Simakov O."/>
            <person name="Marletaz F."/>
            <person name="Cho S.J."/>
            <person name="Edsinger-Gonzales E."/>
            <person name="Havlak P."/>
            <person name="Hellsten U."/>
            <person name="Kuo D.H."/>
            <person name="Larsson T."/>
            <person name="Lv J."/>
            <person name="Arendt D."/>
            <person name="Savage R."/>
            <person name="Osoegawa K."/>
            <person name="de Jong P."/>
            <person name="Grimwood J."/>
            <person name="Chapman J.A."/>
            <person name="Shapiro H."/>
            <person name="Aerts A."/>
            <person name="Otillar R.P."/>
            <person name="Terry A.Y."/>
            <person name="Boore J.L."/>
            <person name="Grigoriev I.V."/>
            <person name="Lindberg D.R."/>
            <person name="Seaver E.C."/>
            <person name="Weisblat D.A."/>
            <person name="Putnam N.H."/>
            <person name="Rokhsar D.S."/>
        </authorList>
    </citation>
    <scope>NUCLEOTIDE SEQUENCE</scope>
</reference>
<dbReference type="OMA" id="HTHSSYV"/>
<keyword evidence="1" id="KW-0687">Ribonucleoprotein</keyword>
<dbReference type="CTD" id="20214749"/>
<dbReference type="GO" id="GO:1990904">
    <property type="term" value="C:ribonucleoprotein complex"/>
    <property type="evidence" value="ECO:0007669"/>
    <property type="project" value="UniProtKB-KW"/>
</dbReference>
<gene>
    <name evidence="3" type="primary">20214749</name>
    <name evidence="2" type="ORF">HELRODRAFT_72440</name>
</gene>
<evidence type="ECO:0000256" key="1">
    <source>
        <dbReference type="RuleBase" id="RU367065"/>
    </source>
</evidence>
<dbReference type="PANTHER" id="PTHR13457:SF1">
    <property type="entry name" value="HEAT REPEAT-CONTAINING PROTEIN 1"/>
    <property type="match status" value="1"/>
</dbReference>
<keyword evidence="1" id="KW-0539">Nucleus</keyword>
<dbReference type="InParanoid" id="T1G101"/>
<keyword evidence="1" id="KW-0698">rRNA processing</keyword>
<dbReference type="GO" id="GO:0005730">
    <property type="term" value="C:nucleolus"/>
    <property type="evidence" value="ECO:0007669"/>
    <property type="project" value="UniProtKB-SubCell"/>
</dbReference>
<comment type="subcellular location">
    <subcellularLocation>
        <location evidence="1">Nucleus</location>
        <location evidence="1">Nucleolus</location>
    </subcellularLocation>
</comment>
<dbReference type="eggNOG" id="KOG1837">
    <property type="taxonomic scope" value="Eukaryota"/>
</dbReference>
<comment type="function">
    <text evidence="1">Involved in nucleolar processing of pre-18S ribosomal RNA.</text>
</comment>